<dbReference type="Pfam" id="PF13302">
    <property type="entry name" value="Acetyltransf_3"/>
    <property type="match status" value="1"/>
</dbReference>
<comment type="caution">
    <text evidence="2">The sequence shown here is derived from an EMBL/GenBank/DDBJ whole genome shotgun (WGS) entry which is preliminary data.</text>
</comment>
<dbReference type="InterPro" id="IPR051908">
    <property type="entry name" value="Ribosomal_N-acetyltransferase"/>
</dbReference>
<evidence type="ECO:0000313" key="3">
    <source>
        <dbReference type="Proteomes" id="UP001204851"/>
    </source>
</evidence>
<dbReference type="InterPro" id="IPR000182">
    <property type="entry name" value="GNAT_dom"/>
</dbReference>
<dbReference type="PROSITE" id="PS51186">
    <property type="entry name" value="GNAT"/>
    <property type="match status" value="1"/>
</dbReference>
<dbReference type="Proteomes" id="UP001204851">
    <property type="component" value="Unassembled WGS sequence"/>
</dbReference>
<dbReference type="RefSeq" id="WP_252771392.1">
    <property type="nucleotide sequence ID" value="NZ_JAMXMC010000011.1"/>
</dbReference>
<name>A0ABT1BR16_9BURK</name>
<dbReference type="PANTHER" id="PTHR43441:SF3">
    <property type="entry name" value="ACETYLTRANSFERASE"/>
    <property type="match status" value="1"/>
</dbReference>
<keyword evidence="3" id="KW-1185">Reference proteome</keyword>
<dbReference type="EMBL" id="JAMXMC010000011">
    <property type="protein sequence ID" value="MCO5978661.1"/>
    <property type="molecule type" value="Genomic_DNA"/>
</dbReference>
<gene>
    <name evidence="2" type="ORF">M0L44_18345</name>
</gene>
<dbReference type="InterPro" id="IPR016181">
    <property type="entry name" value="Acyl_CoA_acyltransferase"/>
</dbReference>
<accession>A0ABT1BR16</accession>
<evidence type="ECO:0000313" key="2">
    <source>
        <dbReference type="EMBL" id="MCO5978661.1"/>
    </source>
</evidence>
<organism evidence="2 3">
    <name type="scientific">Ideonella oryzae</name>
    <dbReference type="NCBI Taxonomy" id="2937441"/>
    <lineage>
        <taxon>Bacteria</taxon>
        <taxon>Pseudomonadati</taxon>
        <taxon>Pseudomonadota</taxon>
        <taxon>Betaproteobacteria</taxon>
        <taxon>Burkholderiales</taxon>
        <taxon>Sphaerotilaceae</taxon>
        <taxon>Ideonella</taxon>
    </lineage>
</organism>
<sequence>MNAIRFPLLLDFPGTLQTERLLLRLPRAGDGAMVHAAVAESITDLRRFLGAIPWVAEEPSEQASELFCRNGHANAAARKDFPFLVLDRASGAFVGVAGLHRPDWAVPKIEVGYWCRSSRTGHGLMTEAVRAVTAFAFDHLQVARVDLVADEENHGSRGVALRAGFTLEGMLRHDRRGPDGSLRNTCLYGQLAGEPA</sequence>
<dbReference type="PANTHER" id="PTHR43441">
    <property type="entry name" value="RIBOSOMAL-PROTEIN-SERINE ACETYLTRANSFERASE"/>
    <property type="match status" value="1"/>
</dbReference>
<reference evidence="2 3" key="1">
    <citation type="submission" date="2022-06" db="EMBL/GenBank/DDBJ databases">
        <title>Ideonella sp. NS12-5 Genome sequencing and assembly.</title>
        <authorList>
            <person name="Jung Y."/>
        </authorList>
    </citation>
    <scope>NUCLEOTIDE SEQUENCE [LARGE SCALE GENOMIC DNA]</scope>
    <source>
        <strain evidence="2 3">NS12-5</strain>
    </source>
</reference>
<feature type="domain" description="N-acetyltransferase" evidence="1">
    <location>
        <begin position="33"/>
        <end position="189"/>
    </location>
</feature>
<evidence type="ECO:0000259" key="1">
    <source>
        <dbReference type="PROSITE" id="PS51186"/>
    </source>
</evidence>
<dbReference type="SUPFAM" id="SSF55729">
    <property type="entry name" value="Acyl-CoA N-acyltransferases (Nat)"/>
    <property type="match status" value="1"/>
</dbReference>
<protein>
    <submittedName>
        <fullName evidence="2">GNAT family N-acetyltransferase</fullName>
    </submittedName>
</protein>
<proteinExistence type="predicted"/>
<dbReference type="Gene3D" id="3.40.630.30">
    <property type="match status" value="1"/>
</dbReference>